<name>A0A7G9RHL5_9ACTN</name>
<feature type="transmembrane region" description="Helical" evidence="6">
    <location>
        <begin position="72"/>
        <end position="93"/>
    </location>
</feature>
<feature type="transmembrane region" description="Helical" evidence="6">
    <location>
        <begin position="114"/>
        <end position="135"/>
    </location>
</feature>
<comment type="subcellular location">
    <subcellularLocation>
        <location evidence="1">Endomembrane system</location>
        <topology evidence="1">Multi-pass membrane protein</topology>
    </subcellularLocation>
</comment>
<dbReference type="InterPro" id="IPR003807">
    <property type="entry name" value="DUF202"/>
</dbReference>
<gene>
    <name evidence="8" type="ORF">H9L09_15520</name>
</gene>
<feature type="region of interest" description="Disordered" evidence="5">
    <location>
        <begin position="1"/>
        <end position="26"/>
    </location>
</feature>
<evidence type="ECO:0000256" key="1">
    <source>
        <dbReference type="ARBA" id="ARBA00004127"/>
    </source>
</evidence>
<evidence type="ECO:0000313" key="9">
    <source>
        <dbReference type="Proteomes" id="UP000515947"/>
    </source>
</evidence>
<keyword evidence="9" id="KW-1185">Reference proteome</keyword>
<dbReference type="KEGG" id="nmes:H9L09_15520"/>
<evidence type="ECO:0000256" key="5">
    <source>
        <dbReference type="SAM" id="MobiDB-lite"/>
    </source>
</evidence>
<protein>
    <submittedName>
        <fullName evidence="8">DUF202 domain-containing protein</fullName>
    </submittedName>
</protein>
<dbReference type="GO" id="GO:0012505">
    <property type="term" value="C:endomembrane system"/>
    <property type="evidence" value="ECO:0007669"/>
    <property type="project" value="UniProtKB-SubCell"/>
</dbReference>
<sequence length="136" mass="14602">MESVRGPGHPSQRRHRSPARDWDTRGVSEAPRTDYRFLLANERTFLAYLRTGLALQIAGLGALQFLTTGHAALRIGLGLVLVLTGSAVGVAGYRRCRENERIIRAGEEIPPARSLLPVTLAVVVVPALAAVLVALG</sequence>
<dbReference type="EMBL" id="CP060713">
    <property type="protein sequence ID" value="QNN55090.1"/>
    <property type="molecule type" value="Genomic_DNA"/>
</dbReference>
<evidence type="ECO:0000256" key="3">
    <source>
        <dbReference type="ARBA" id="ARBA00022989"/>
    </source>
</evidence>
<evidence type="ECO:0000259" key="7">
    <source>
        <dbReference type="Pfam" id="PF02656"/>
    </source>
</evidence>
<keyword evidence="3 6" id="KW-1133">Transmembrane helix</keyword>
<accession>A0A7G9RHL5</accession>
<feature type="transmembrane region" description="Helical" evidence="6">
    <location>
        <begin position="45"/>
        <end position="66"/>
    </location>
</feature>
<reference evidence="8 9" key="1">
    <citation type="submission" date="2020-08" db="EMBL/GenBank/DDBJ databases">
        <title>Genome sequence of Nocardioides mesophilus KACC 16243T.</title>
        <authorList>
            <person name="Hyun D.-W."/>
            <person name="Bae J.-W."/>
        </authorList>
    </citation>
    <scope>NUCLEOTIDE SEQUENCE [LARGE SCALE GENOMIC DNA]</scope>
    <source>
        <strain evidence="8 9">KACC 16243</strain>
    </source>
</reference>
<dbReference type="Proteomes" id="UP000515947">
    <property type="component" value="Chromosome"/>
</dbReference>
<dbReference type="AlphaFoldDB" id="A0A7G9RHL5"/>
<dbReference type="Pfam" id="PF02656">
    <property type="entry name" value="DUF202"/>
    <property type="match status" value="1"/>
</dbReference>
<evidence type="ECO:0000256" key="4">
    <source>
        <dbReference type="ARBA" id="ARBA00023136"/>
    </source>
</evidence>
<evidence type="ECO:0000256" key="2">
    <source>
        <dbReference type="ARBA" id="ARBA00022692"/>
    </source>
</evidence>
<organism evidence="8 9">
    <name type="scientific">Nocardioides mesophilus</name>
    <dbReference type="NCBI Taxonomy" id="433659"/>
    <lineage>
        <taxon>Bacteria</taxon>
        <taxon>Bacillati</taxon>
        <taxon>Actinomycetota</taxon>
        <taxon>Actinomycetes</taxon>
        <taxon>Propionibacteriales</taxon>
        <taxon>Nocardioidaceae</taxon>
        <taxon>Nocardioides</taxon>
    </lineage>
</organism>
<proteinExistence type="predicted"/>
<evidence type="ECO:0000256" key="6">
    <source>
        <dbReference type="SAM" id="Phobius"/>
    </source>
</evidence>
<feature type="domain" description="DUF202" evidence="7">
    <location>
        <begin position="36"/>
        <end position="101"/>
    </location>
</feature>
<keyword evidence="2 6" id="KW-0812">Transmembrane</keyword>
<keyword evidence="4 6" id="KW-0472">Membrane</keyword>
<evidence type="ECO:0000313" key="8">
    <source>
        <dbReference type="EMBL" id="QNN55090.1"/>
    </source>
</evidence>